<evidence type="ECO:0000256" key="1">
    <source>
        <dbReference type="SAM" id="SignalP"/>
    </source>
</evidence>
<dbReference type="Proteomes" id="UP000294862">
    <property type="component" value="Unassembled WGS sequence"/>
</dbReference>
<accession>A0A4R2IEU8</accession>
<evidence type="ECO:0000313" key="3">
    <source>
        <dbReference type="Proteomes" id="UP000294862"/>
    </source>
</evidence>
<reference evidence="2 3" key="1">
    <citation type="journal article" date="2015" name="Stand. Genomic Sci.">
        <title>Genomic Encyclopedia of Bacterial and Archaeal Type Strains, Phase III: the genomes of soil and plant-associated and newly described type strains.</title>
        <authorList>
            <person name="Whitman W.B."/>
            <person name="Woyke T."/>
            <person name="Klenk H.P."/>
            <person name="Zhou Y."/>
            <person name="Lilburn T.G."/>
            <person name="Beck B.J."/>
            <person name="De Vos P."/>
            <person name="Vandamme P."/>
            <person name="Eisen J.A."/>
            <person name="Garrity G."/>
            <person name="Hugenholtz P."/>
            <person name="Kyrpides N.C."/>
        </authorList>
    </citation>
    <scope>NUCLEOTIDE SEQUENCE [LARGE SCALE GENOMIC DNA]</scope>
    <source>
        <strain evidence="2 3">A3</strain>
    </source>
</reference>
<name>A0A4R2IEU8_9GAMM</name>
<evidence type="ECO:0008006" key="4">
    <source>
        <dbReference type="Google" id="ProtNLM"/>
    </source>
</evidence>
<proteinExistence type="predicted"/>
<dbReference type="RefSeq" id="WP_131991972.1">
    <property type="nucleotide sequence ID" value="NZ_SLWQ01000001.1"/>
</dbReference>
<comment type="caution">
    <text evidence="2">The sequence shown here is derived from an EMBL/GenBank/DDBJ whole genome shotgun (WGS) entry which is preliminary data.</text>
</comment>
<feature type="chain" id="PRO_5020653991" description="DUF3352 domain-containing protein" evidence="1">
    <location>
        <begin position="22"/>
        <end position="557"/>
    </location>
</feature>
<organism evidence="2 3">
    <name type="scientific">Dokdonella fugitiva</name>
    <dbReference type="NCBI Taxonomy" id="328517"/>
    <lineage>
        <taxon>Bacteria</taxon>
        <taxon>Pseudomonadati</taxon>
        <taxon>Pseudomonadota</taxon>
        <taxon>Gammaproteobacteria</taxon>
        <taxon>Lysobacterales</taxon>
        <taxon>Rhodanobacteraceae</taxon>
        <taxon>Dokdonella</taxon>
    </lineage>
</organism>
<gene>
    <name evidence="2" type="ORF">EV148_101142</name>
</gene>
<dbReference type="AlphaFoldDB" id="A0A4R2IEU8"/>
<dbReference type="OrthoDB" id="5933200at2"/>
<keyword evidence="3" id="KW-1185">Reference proteome</keyword>
<dbReference type="EMBL" id="SLWQ01000001">
    <property type="protein sequence ID" value="TCO42736.1"/>
    <property type="molecule type" value="Genomic_DNA"/>
</dbReference>
<keyword evidence="1" id="KW-0732">Signal</keyword>
<protein>
    <recommendedName>
        <fullName evidence="4">DUF3352 domain-containing protein</fullName>
    </recommendedName>
</protein>
<sequence>MPLRTRILRHLAIATALVVGACGKTVDTSAPLAFVPADTPYLFANVEPAPETAIAHWRSQMQGAWPLFTELMDEALAEAGKKDGNADAAKVLKAVLAEVRERSTPEQWRELGLDYRARIAFYGVDLWPVLRLELADPDAFRAMVARVEQASGKALGSKRVGDQDVRTFGNDEAHGLLAVEGKHLVLALTTGAADEALERRLLGLDRPAQAFDAAAFVDFNNARGYLPYGSGWVDTRRVVSMIAAKASEGDPAKALDATCREEIDALAAKAPRVAFGYRELDDKRMTMHARIDLDPALAKALSALAVPLPGSAPDDALLDFALAMPVLKARDFFVAQADALAKAPFRCAELAAVNQDMADARAKLAQAIPPPLGDVTAARVTLDRFSWGEGEDAMPDVAGTFLLGSGNPALLASLAQMASPALAGVAIAPDGKPVAIPAAALPPQVAGKFDLDVAMTTNAIGVSFGKDEAPRLATALAVPAVANGALMTSRMRGEVYAKFGEAISRFGAALPPESRKQLDTQRKLYALYAQWFDHVDASMAIVPEGIDIVESVAFGAH</sequence>
<dbReference type="PROSITE" id="PS51257">
    <property type="entry name" value="PROKAR_LIPOPROTEIN"/>
    <property type="match status" value="1"/>
</dbReference>
<evidence type="ECO:0000313" key="2">
    <source>
        <dbReference type="EMBL" id="TCO42736.1"/>
    </source>
</evidence>
<feature type="signal peptide" evidence="1">
    <location>
        <begin position="1"/>
        <end position="21"/>
    </location>
</feature>